<dbReference type="PROSITE" id="PS50082">
    <property type="entry name" value="WD_REPEATS_2"/>
    <property type="match status" value="1"/>
</dbReference>
<sequence length="870" mass="94149">MSDGGHTEPSEGGLRMPSDAVATGSSHDSCAAVNRLLSDEIILRIWQYLGAAELARLQCVCRRFNSLAADPQIWKVLYLDTFVGDWIRLQRQLDPTLPRMFGKPDPQRLLLSLRKQGGSSRAYWGLPEQYYIRDTQRIGDDDIHARRLRQRNDRHGLVYSASSRDGLREENFDWQALFRVSSNWRKGRFAFSELSDATEQDVPPAAAEPSSRAQQPPKLASCAVPAPGTATGSCSGGPNVASNREASAPAEATTLIASAGNLIFTATRLPYEDPEHSAHGMDSAPCVKVYRTPVQSATLRSTAAASSQDLAPTSPALEVRSKALRAAISSRKVGMPTITDVQADTASSSAKIRLFVAYSSGDWSVFCLSTEPWTAITATEEVFCERSSPTSPQSSVMSSFHYPILATCTEDFDISIFKLSDYKTPASTEKKISVTLLRRMKGPNCHWPASMSLASIAVAHSEAVTSGQKIGDRKRKRTSSPTRSDTNSTPGAYPSSTFAGLKEARKRRRLCDAQMPLQSEVSSDICVEVSNPTQAIRLDIAYSSPCYPNNWSISIQEIVIVLDGLDMGGSASITSRYATARPRSTGQLPRPDVSHGDASFGEHQEDDARVPLTGPERPQRSPSQAGTQRSIFHSTAGIGGRPSGDRPAHGSSRITSITSDERTLIAGSVDNVLDVYKISGSMKQAALTSYTGTPGSTQQDLTLEHRQVLHGHGASVSSVALTGNRIVSGSTDGNIMVWTLEQSSDLVSSRSHAITLRTPSPLPTTPSSKTDDALPGTLYRLLGRARAAHLQRTLCLSKSGTSAAQQAISLTPRRVKRVTTTFDRILSVTGAAQSDLSERPEEFSVEKSEDLRKSNHHGRGEKIQVWSFAG</sequence>
<dbReference type="SUPFAM" id="SSF50978">
    <property type="entry name" value="WD40 repeat-like"/>
    <property type="match status" value="1"/>
</dbReference>
<dbReference type="SMART" id="SM00256">
    <property type="entry name" value="FBOX"/>
    <property type="match status" value="1"/>
</dbReference>
<dbReference type="EMBL" id="KZ819333">
    <property type="protein sequence ID" value="PWN19004.1"/>
    <property type="molecule type" value="Genomic_DNA"/>
</dbReference>
<dbReference type="GO" id="GO:0031146">
    <property type="term" value="P:SCF-dependent proteasomal ubiquitin-dependent protein catabolic process"/>
    <property type="evidence" value="ECO:0007669"/>
    <property type="project" value="TreeGrafter"/>
</dbReference>
<accession>A0A316U2F9</accession>
<dbReference type="SUPFAM" id="SSF81383">
    <property type="entry name" value="F-box domain"/>
    <property type="match status" value="1"/>
</dbReference>
<evidence type="ECO:0000313" key="5">
    <source>
        <dbReference type="Proteomes" id="UP000245942"/>
    </source>
</evidence>
<keyword evidence="5" id="KW-1185">Reference proteome</keyword>
<dbReference type="Pfam" id="PF12937">
    <property type="entry name" value="F-box-like"/>
    <property type="match status" value="1"/>
</dbReference>
<dbReference type="InterPro" id="IPR001810">
    <property type="entry name" value="F-box_dom"/>
</dbReference>
<dbReference type="PROSITE" id="PS50294">
    <property type="entry name" value="WD_REPEATS_REGION"/>
    <property type="match status" value="1"/>
</dbReference>
<gene>
    <name evidence="4" type="ORF">BCV69DRAFT_278558</name>
</gene>
<feature type="repeat" description="WD" evidence="1">
    <location>
        <begin position="709"/>
        <end position="748"/>
    </location>
</feature>
<feature type="region of interest" description="Disordered" evidence="2">
    <location>
        <begin position="576"/>
        <end position="656"/>
    </location>
</feature>
<keyword evidence="1" id="KW-0853">WD repeat</keyword>
<feature type="region of interest" description="Disordered" evidence="2">
    <location>
        <begin position="465"/>
        <end position="498"/>
    </location>
</feature>
<protein>
    <recommendedName>
        <fullName evidence="3">F-box domain-containing protein</fullName>
    </recommendedName>
</protein>
<dbReference type="PANTHER" id="PTHR12874:SF9">
    <property type="entry name" value="F-BOX ONLY PROTEIN 48"/>
    <property type="match status" value="1"/>
</dbReference>
<dbReference type="Pfam" id="PF25499">
    <property type="entry name" value="Beta-prop_pof12"/>
    <property type="match status" value="1"/>
</dbReference>
<dbReference type="STRING" id="1684307.A0A316U2F9"/>
<dbReference type="Gene3D" id="2.130.10.10">
    <property type="entry name" value="YVTN repeat-like/Quinoprotein amine dehydrogenase"/>
    <property type="match status" value="1"/>
</dbReference>
<feature type="compositionally biased region" description="Basic and acidic residues" evidence="2">
    <location>
        <begin position="592"/>
        <end position="609"/>
    </location>
</feature>
<dbReference type="SMART" id="SM00320">
    <property type="entry name" value="WD40"/>
    <property type="match status" value="3"/>
</dbReference>
<feature type="region of interest" description="Disordered" evidence="2">
    <location>
        <begin position="195"/>
        <end position="246"/>
    </location>
</feature>
<dbReference type="PANTHER" id="PTHR12874">
    <property type="entry name" value="F-BOX ONLY PROTEIN 48-RELATED"/>
    <property type="match status" value="1"/>
</dbReference>
<feature type="region of interest" description="Disordered" evidence="2">
    <location>
        <begin position="837"/>
        <end position="858"/>
    </location>
</feature>
<dbReference type="InterPro" id="IPR036047">
    <property type="entry name" value="F-box-like_dom_sf"/>
</dbReference>
<feature type="region of interest" description="Disordered" evidence="2">
    <location>
        <begin position="1"/>
        <end position="22"/>
    </location>
</feature>
<feature type="domain" description="F-box" evidence="3">
    <location>
        <begin position="31"/>
        <end position="77"/>
    </location>
</feature>
<name>A0A316U2F9_9BASI</name>
<evidence type="ECO:0000259" key="3">
    <source>
        <dbReference type="PROSITE" id="PS50181"/>
    </source>
</evidence>
<dbReference type="GO" id="GO:0005737">
    <property type="term" value="C:cytoplasm"/>
    <property type="evidence" value="ECO:0007669"/>
    <property type="project" value="TreeGrafter"/>
</dbReference>
<dbReference type="GeneID" id="37012942"/>
<dbReference type="GO" id="GO:0019005">
    <property type="term" value="C:SCF ubiquitin ligase complex"/>
    <property type="evidence" value="ECO:0007669"/>
    <property type="project" value="TreeGrafter"/>
</dbReference>
<dbReference type="Gene3D" id="1.20.1280.50">
    <property type="match status" value="1"/>
</dbReference>
<feature type="compositionally biased region" description="Polar residues" evidence="2">
    <location>
        <begin position="620"/>
        <end position="633"/>
    </location>
</feature>
<dbReference type="AlphaFoldDB" id="A0A316U2F9"/>
<feature type="compositionally biased region" description="Polar residues" evidence="2">
    <location>
        <begin position="487"/>
        <end position="498"/>
    </location>
</feature>
<dbReference type="RefSeq" id="XP_025346164.1">
    <property type="nucleotide sequence ID" value="XM_025491208.1"/>
</dbReference>
<dbReference type="InterPro" id="IPR001680">
    <property type="entry name" value="WD40_rpt"/>
</dbReference>
<dbReference type="OrthoDB" id="3219396at2759"/>
<evidence type="ECO:0000313" key="4">
    <source>
        <dbReference type="EMBL" id="PWN19004.1"/>
    </source>
</evidence>
<reference evidence="4 5" key="1">
    <citation type="journal article" date="2018" name="Mol. Biol. Evol.">
        <title>Broad Genomic Sampling Reveals a Smut Pathogenic Ancestry of the Fungal Clade Ustilaginomycotina.</title>
        <authorList>
            <person name="Kijpornyongpan T."/>
            <person name="Mondo S.J."/>
            <person name="Barry K."/>
            <person name="Sandor L."/>
            <person name="Lee J."/>
            <person name="Lipzen A."/>
            <person name="Pangilinan J."/>
            <person name="LaButti K."/>
            <person name="Hainaut M."/>
            <person name="Henrissat B."/>
            <person name="Grigoriev I.V."/>
            <person name="Spatafora J.W."/>
            <person name="Aime M.C."/>
        </authorList>
    </citation>
    <scope>NUCLEOTIDE SEQUENCE [LARGE SCALE GENOMIC DNA]</scope>
    <source>
        <strain evidence="4 5">MCA 4718</strain>
    </source>
</reference>
<evidence type="ECO:0000256" key="2">
    <source>
        <dbReference type="SAM" id="MobiDB-lite"/>
    </source>
</evidence>
<organism evidence="4 5">
    <name type="scientific">Pseudomicrostroma glucosiphilum</name>
    <dbReference type="NCBI Taxonomy" id="1684307"/>
    <lineage>
        <taxon>Eukaryota</taxon>
        <taxon>Fungi</taxon>
        <taxon>Dikarya</taxon>
        <taxon>Basidiomycota</taxon>
        <taxon>Ustilaginomycotina</taxon>
        <taxon>Exobasidiomycetes</taxon>
        <taxon>Microstromatales</taxon>
        <taxon>Microstromatales incertae sedis</taxon>
        <taxon>Pseudomicrostroma</taxon>
    </lineage>
</organism>
<proteinExistence type="predicted"/>
<dbReference type="InterPro" id="IPR036322">
    <property type="entry name" value="WD40_repeat_dom_sf"/>
</dbReference>
<dbReference type="PROSITE" id="PS50181">
    <property type="entry name" value="FBOX"/>
    <property type="match status" value="1"/>
</dbReference>
<dbReference type="InterPro" id="IPR015943">
    <property type="entry name" value="WD40/YVTN_repeat-like_dom_sf"/>
</dbReference>
<dbReference type="Proteomes" id="UP000245942">
    <property type="component" value="Unassembled WGS sequence"/>
</dbReference>
<feature type="compositionally biased region" description="Polar residues" evidence="2">
    <location>
        <begin position="576"/>
        <end position="587"/>
    </location>
</feature>
<evidence type="ECO:0000256" key="1">
    <source>
        <dbReference type="PROSITE-ProRule" id="PRU00221"/>
    </source>
</evidence>